<keyword evidence="4" id="KW-1185">Reference proteome</keyword>
<keyword evidence="2" id="KW-0732">Signal</keyword>
<evidence type="ECO:0000313" key="3">
    <source>
        <dbReference type="EMBL" id="MFC5722878.1"/>
    </source>
</evidence>
<keyword evidence="1" id="KW-0472">Membrane</keyword>
<sequence length="72" mass="6809">MKTVRRAATVTVASALLMLGGVAAAAPSPADPHTLPAPVSTAADSGAGDHTGFPGFLLAAAGGLLAFLPGVG</sequence>
<feature type="transmembrane region" description="Helical" evidence="1">
    <location>
        <begin position="53"/>
        <end position="71"/>
    </location>
</feature>
<evidence type="ECO:0000256" key="2">
    <source>
        <dbReference type="SAM" id="SignalP"/>
    </source>
</evidence>
<name>A0ABW0Z4K3_9ACTN</name>
<keyword evidence="1" id="KW-0812">Transmembrane</keyword>
<comment type="caution">
    <text evidence="3">The sequence shown here is derived from an EMBL/GenBank/DDBJ whole genome shotgun (WGS) entry which is preliminary data.</text>
</comment>
<protein>
    <submittedName>
        <fullName evidence="3">Uncharacterized protein</fullName>
    </submittedName>
</protein>
<accession>A0ABW0Z4K3</accession>
<gene>
    <name evidence="3" type="ORF">ACFP1Z_22180</name>
</gene>
<keyword evidence="1" id="KW-1133">Transmembrane helix</keyword>
<dbReference type="Proteomes" id="UP001596083">
    <property type="component" value="Unassembled WGS sequence"/>
</dbReference>
<reference evidence="4" key="1">
    <citation type="journal article" date="2019" name="Int. J. Syst. Evol. Microbiol.">
        <title>The Global Catalogue of Microorganisms (GCM) 10K type strain sequencing project: providing services to taxonomists for standard genome sequencing and annotation.</title>
        <authorList>
            <consortium name="The Broad Institute Genomics Platform"/>
            <consortium name="The Broad Institute Genome Sequencing Center for Infectious Disease"/>
            <person name="Wu L."/>
            <person name="Ma J."/>
        </authorList>
    </citation>
    <scope>NUCLEOTIDE SEQUENCE [LARGE SCALE GENOMIC DNA]</scope>
    <source>
        <strain evidence="4">CGMCC 4.7304</strain>
    </source>
</reference>
<dbReference type="RefSeq" id="WP_390318655.1">
    <property type="nucleotide sequence ID" value="NZ_JBHSPB010000014.1"/>
</dbReference>
<evidence type="ECO:0000313" key="4">
    <source>
        <dbReference type="Proteomes" id="UP001596083"/>
    </source>
</evidence>
<dbReference type="EMBL" id="JBHSPB010000014">
    <property type="protein sequence ID" value="MFC5722878.1"/>
    <property type="molecule type" value="Genomic_DNA"/>
</dbReference>
<proteinExistence type="predicted"/>
<organism evidence="3 4">
    <name type="scientific">Streptomyces gamaensis</name>
    <dbReference type="NCBI Taxonomy" id="1763542"/>
    <lineage>
        <taxon>Bacteria</taxon>
        <taxon>Bacillati</taxon>
        <taxon>Actinomycetota</taxon>
        <taxon>Actinomycetes</taxon>
        <taxon>Kitasatosporales</taxon>
        <taxon>Streptomycetaceae</taxon>
        <taxon>Streptomyces</taxon>
    </lineage>
</organism>
<evidence type="ECO:0000256" key="1">
    <source>
        <dbReference type="SAM" id="Phobius"/>
    </source>
</evidence>
<feature type="signal peptide" evidence="2">
    <location>
        <begin position="1"/>
        <end position="25"/>
    </location>
</feature>
<feature type="chain" id="PRO_5046439265" evidence="2">
    <location>
        <begin position="26"/>
        <end position="72"/>
    </location>
</feature>